<dbReference type="SUPFAM" id="SSF100879">
    <property type="entry name" value="Lesion bypass DNA polymerase (Y-family), little finger domain"/>
    <property type="match status" value="1"/>
</dbReference>
<dbReference type="GO" id="GO:0003684">
    <property type="term" value="F:damaged DNA binding"/>
    <property type="evidence" value="ECO:0007669"/>
    <property type="project" value="InterPro"/>
</dbReference>
<gene>
    <name evidence="9" type="ORF">CDCA_CDCA07G2085</name>
</gene>
<keyword evidence="5" id="KW-0234">DNA repair</keyword>
<evidence type="ECO:0000313" key="10">
    <source>
        <dbReference type="Proteomes" id="UP001301350"/>
    </source>
</evidence>
<evidence type="ECO:0000256" key="6">
    <source>
        <dbReference type="ARBA" id="ARBA00023242"/>
    </source>
</evidence>
<keyword evidence="2" id="KW-0808">Transferase</keyword>
<evidence type="ECO:0000256" key="4">
    <source>
        <dbReference type="ARBA" id="ARBA00022763"/>
    </source>
</evidence>
<evidence type="ECO:0000313" key="9">
    <source>
        <dbReference type="EMBL" id="KAK4536060.1"/>
    </source>
</evidence>
<keyword evidence="6" id="KW-0539">Nucleus</keyword>
<dbReference type="Gene3D" id="3.30.1490.100">
    <property type="entry name" value="DNA polymerase, Y-family, little finger domain"/>
    <property type="match status" value="1"/>
</dbReference>
<organism evidence="9 10">
    <name type="scientific">Cyanidium caldarium</name>
    <name type="common">Red alga</name>
    <dbReference type="NCBI Taxonomy" id="2771"/>
    <lineage>
        <taxon>Eukaryota</taxon>
        <taxon>Rhodophyta</taxon>
        <taxon>Bangiophyceae</taxon>
        <taxon>Cyanidiales</taxon>
        <taxon>Cyanidiaceae</taxon>
        <taxon>Cyanidium</taxon>
    </lineage>
</organism>
<dbReference type="Pfam" id="PF11799">
    <property type="entry name" value="IMS_C"/>
    <property type="match status" value="1"/>
</dbReference>
<dbReference type="PANTHER" id="PTHR45873">
    <property type="entry name" value="DNA POLYMERASE ETA"/>
    <property type="match status" value="1"/>
</dbReference>
<keyword evidence="4" id="KW-0227">DNA damage</keyword>
<sequence length="560" mass="61503">MPTAPLLQRAAASEEKEHQAPRVIVHLDLDAFYAQIESKRLGLSPQVPLCVIQWSMVLAVNYAARPHGVRRGQSVEEVRRACLQCVIVHVDTVGADGRCVQSMPLEVPVDGPGVGAGGGGDNGSRTHCKASLERYRIESEKIFAILTAHCERVERASIDEAYLDLTGVVDGLEQGAQWTAQLRQRLRDALQYTSSAGIAHNKMLAKFASAKHKPDRQTVVTPEQVPQLLADARLEKIRGLGGKLGAQVRQRLRCETLGELSAMSAATLQCVFDAKTADWLYWIARGHDSSEVRARTRSHSLLAAKSFADVRRWEQVAHWLQLLASELDARLVRDEAKHRRAARTLTVSFLCASAAERQGTRTQASRSAALPNAPAGAVRVQRLQDTAMQLLRSAEPTFRFPCSRLALQASNFAERLGEAAGSMPALFRRGQKRSMGAAPEQMRTLEEGHFREVGVSARERGAAFTAAAGAAAAEPSMDPRAAPLSEMGFEHEAVLAACRQVRYDADDENGLTAAVEWLLRYRQQQVGGDAAESRSSRRAAASIEWYFRPRADPQRHRSKE</sequence>
<dbReference type="SUPFAM" id="SSF56672">
    <property type="entry name" value="DNA/RNA polymerases"/>
    <property type="match status" value="1"/>
</dbReference>
<dbReference type="GO" id="GO:0005634">
    <property type="term" value="C:nucleus"/>
    <property type="evidence" value="ECO:0007669"/>
    <property type="project" value="UniProtKB-SubCell"/>
</dbReference>
<evidence type="ECO:0000256" key="3">
    <source>
        <dbReference type="ARBA" id="ARBA00022723"/>
    </source>
</evidence>
<dbReference type="InterPro" id="IPR001126">
    <property type="entry name" value="UmuC"/>
</dbReference>
<protein>
    <recommendedName>
        <fullName evidence="7">DNA polymerase eta</fullName>
    </recommendedName>
</protein>
<dbReference type="GO" id="GO:0035861">
    <property type="term" value="C:site of double-strand break"/>
    <property type="evidence" value="ECO:0007669"/>
    <property type="project" value="TreeGrafter"/>
</dbReference>
<dbReference type="GO" id="GO:0003887">
    <property type="term" value="F:DNA-directed DNA polymerase activity"/>
    <property type="evidence" value="ECO:0007669"/>
    <property type="project" value="TreeGrafter"/>
</dbReference>
<evidence type="ECO:0000256" key="1">
    <source>
        <dbReference type="ARBA" id="ARBA00004123"/>
    </source>
</evidence>
<dbReference type="GO" id="GO:0005657">
    <property type="term" value="C:replication fork"/>
    <property type="evidence" value="ECO:0007669"/>
    <property type="project" value="TreeGrafter"/>
</dbReference>
<dbReference type="Pfam" id="PF00817">
    <property type="entry name" value="IMS"/>
    <property type="match status" value="1"/>
</dbReference>
<dbReference type="InterPro" id="IPR043502">
    <property type="entry name" value="DNA/RNA_pol_sf"/>
</dbReference>
<evidence type="ECO:0000259" key="8">
    <source>
        <dbReference type="PROSITE" id="PS50173"/>
    </source>
</evidence>
<name>A0AAV9IUR9_CYACA</name>
<reference evidence="9 10" key="1">
    <citation type="submission" date="2022-07" db="EMBL/GenBank/DDBJ databases">
        <title>Genome-wide signatures of adaptation to extreme environments.</title>
        <authorList>
            <person name="Cho C.H."/>
            <person name="Yoon H.S."/>
        </authorList>
    </citation>
    <scope>NUCLEOTIDE SEQUENCE [LARGE SCALE GENOMIC DNA]</scope>
    <source>
        <strain evidence="9 10">DBV 063 E5</strain>
    </source>
</reference>
<feature type="domain" description="UmuC" evidence="8">
    <location>
        <begin position="24"/>
        <end position="241"/>
    </location>
</feature>
<dbReference type="GO" id="GO:0009314">
    <property type="term" value="P:response to radiation"/>
    <property type="evidence" value="ECO:0007669"/>
    <property type="project" value="TreeGrafter"/>
</dbReference>
<dbReference type="AlphaFoldDB" id="A0AAV9IUR9"/>
<dbReference type="PROSITE" id="PS50173">
    <property type="entry name" value="UMUC"/>
    <property type="match status" value="1"/>
</dbReference>
<dbReference type="Gene3D" id="1.10.150.20">
    <property type="entry name" value="5' to 3' exonuclease, C-terminal subdomain"/>
    <property type="match status" value="1"/>
</dbReference>
<dbReference type="InterPro" id="IPR036775">
    <property type="entry name" value="DNA_pol_Y-fam_lit_finger_sf"/>
</dbReference>
<dbReference type="GO" id="GO:0046872">
    <property type="term" value="F:metal ion binding"/>
    <property type="evidence" value="ECO:0007669"/>
    <property type="project" value="UniProtKB-KW"/>
</dbReference>
<proteinExistence type="predicted"/>
<evidence type="ECO:0000256" key="2">
    <source>
        <dbReference type="ARBA" id="ARBA00022679"/>
    </source>
</evidence>
<evidence type="ECO:0000256" key="5">
    <source>
        <dbReference type="ARBA" id="ARBA00023204"/>
    </source>
</evidence>
<comment type="caution">
    <text evidence="9">The sequence shown here is derived from an EMBL/GenBank/DDBJ whole genome shotgun (WGS) entry which is preliminary data.</text>
</comment>
<dbReference type="Gene3D" id="3.40.1170.60">
    <property type="match status" value="1"/>
</dbReference>
<comment type="subcellular location">
    <subcellularLocation>
        <location evidence="1">Nucleus</location>
    </subcellularLocation>
</comment>
<dbReference type="Pfam" id="PF21704">
    <property type="entry name" value="POLH-Rev1_HhH"/>
    <property type="match status" value="1"/>
</dbReference>
<dbReference type="InterPro" id="IPR017961">
    <property type="entry name" value="DNA_pol_Y-fam_little_finger"/>
</dbReference>
<accession>A0AAV9IUR9</accession>
<evidence type="ECO:0000256" key="7">
    <source>
        <dbReference type="ARBA" id="ARBA00044975"/>
    </source>
</evidence>
<dbReference type="Proteomes" id="UP001301350">
    <property type="component" value="Unassembled WGS sequence"/>
</dbReference>
<keyword evidence="3" id="KW-0479">Metal-binding</keyword>
<dbReference type="FunFam" id="1.10.150.20:FF:000014">
    <property type="entry name" value="Polymerase (DNA directed), eta"/>
    <property type="match status" value="1"/>
</dbReference>
<dbReference type="Gene3D" id="3.30.70.270">
    <property type="match status" value="2"/>
</dbReference>
<keyword evidence="10" id="KW-1185">Reference proteome</keyword>
<dbReference type="GO" id="GO:0006281">
    <property type="term" value="P:DNA repair"/>
    <property type="evidence" value="ECO:0007669"/>
    <property type="project" value="UniProtKB-KW"/>
</dbReference>
<dbReference type="EMBL" id="JANCYW010000007">
    <property type="protein sequence ID" value="KAK4536060.1"/>
    <property type="molecule type" value="Genomic_DNA"/>
</dbReference>
<dbReference type="PANTHER" id="PTHR45873:SF1">
    <property type="entry name" value="DNA POLYMERASE ETA"/>
    <property type="match status" value="1"/>
</dbReference>
<dbReference type="InterPro" id="IPR043128">
    <property type="entry name" value="Rev_trsase/Diguanyl_cyclase"/>
</dbReference>
<dbReference type="InterPro" id="IPR052230">
    <property type="entry name" value="DNA_polymerase_eta"/>
</dbReference>
<dbReference type="GO" id="GO:0042276">
    <property type="term" value="P:error-prone translesion synthesis"/>
    <property type="evidence" value="ECO:0007669"/>
    <property type="project" value="TreeGrafter"/>
</dbReference>